<keyword evidence="2" id="KW-0472">Membrane</keyword>
<feature type="compositionally biased region" description="Pro residues" evidence="1">
    <location>
        <begin position="27"/>
        <end position="40"/>
    </location>
</feature>
<dbReference type="RefSeq" id="WP_143015093.1">
    <property type="nucleotide sequence ID" value="NZ_FNAD01000023.1"/>
</dbReference>
<feature type="transmembrane region" description="Helical" evidence="2">
    <location>
        <begin position="47"/>
        <end position="70"/>
    </location>
</feature>
<evidence type="ECO:0000256" key="1">
    <source>
        <dbReference type="SAM" id="MobiDB-lite"/>
    </source>
</evidence>
<evidence type="ECO:0000256" key="2">
    <source>
        <dbReference type="SAM" id="Phobius"/>
    </source>
</evidence>
<protein>
    <recommendedName>
        <fullName evidence="5">DNA/RNA non-specific endonuclease</fullName>
    </recommendedName>
</protein>
<dbReference type="STRING" id="58114.SAMN05216270_1235"/>
<accession>A0A1G7D4J4</accession>
<keyword evidence="4" id="KW-1185">Reference proteome</keyword>
<dbReference type="EMBL" id="FNAD01000023">
    <property type="protein sequence ID" value="SDE46522.1"/>
    <property type="molecule type" value="Genomic_DNA"/>
</dbReference>
<dbReference type="AlphaFoldDB" id="A0A1G7D4J4"/>
<dbReference type="InterPro" id="IPR044929">
    <property type="entry name" value="DNA/RNA_non-sp_Endonuclease_sf"/>
</dbReference>
<dbReference type="Proteomes" id="UP000198949">
    <property type="component" value="Unassembled WGS sequence"/>
</dbReference>
<organism evidence="3 4">
    <name type="scientific">Glycomyces harbinensis</name>
    <dbReference type="NCBI Taxonomy" id="58114"/>
    <lineage>
        <taxon>Bacteria</taxon>
        <taxon>Bacillati</taxon>
        <taxon>Actinomycetota</taxon>
        <taxon>Actinomycetes</taxon>
        <taxon>Glycomycetales</taxon>
        <taxon>Glycomycetaceae</taxon>
        <taxon>Glycomyces</taxon>
    </lineage>
</organism>
<dbReference type="Gene3D" id="3.40.570.10">
    <property type="entry name" value="Extracellular Endonuclease, subunit A"/>
    <property type="match status" value="1"/>
</dbReference>
<feature type="region of interest" description="Disordered" evidence="1">
    <location>
        <begin position="7"/>
        <end position="40"/>
    </location>
</feature>
<evidence type="ECO:0000313" key="3">
    <source>
        <dbReference type="EMBL" id="SDE46522.1"/>
    </source>
</evidence>
<gene>
    <name evidence="3" type="ORF">SAMN05216270_1235</name>
</gene>
<keyword evidence="2" id="KW-1133">Transmembrane helix</keyword>
<sequence length="900" mass="93707">MTVAANLKAMHPNGADADPRSATMYAPYPPPPQPRPPRPPWHANLHVTLPISMIAVVAAICAATMVIVYAGEARTGTLGIDAAAVFEDAEAVDLAFTYRAADGTESTGHFTITADGYATGTVADTYAGTATVHTTPEGSAVRGDEDWWSRRAPSQAGMVKDQWVRPDDGTALPIDLAAEFNPTALAEFIRDIGDHGSVDPDLTAYQGVPAVAVTWEGWTLVRTSTLPAEVLSLSGPISADLFQTAAAPHSTVEAAPAVWDGGDVAAGHAQNGGGVGVLDARPVPAPPGAATAVEEQTTKTLNGQDPAADADAPSAPAEVEPLPTVEDFLASFPEFSAGINAPYCTTPTCSVSATVTNSGTGPGTAEVTTSVIPGLSPVTETLGPIAPGGSATTSTKTIPNPAPTPSPGQTTTGTAQVLVQIYSREIGGTSPDRYNSLVNKLGGPAKQPALDRLLAPLAEAAKDIAVEAMHDMLDADVPVEDTLDAMDQATQADPARGEYADTPLLRRLADAGDRFTSWASVAQQLNDIDAVDLPAYLPGLETALQELADPAAPTVSLTYVPGDAEAPMDAVVVSEYPTPEELRCTGITTVPNGDLAAGIDRATGNAAAAAEGCTVHVRLVVPESIPDLWTAGSPELETLLAPVASSVCEGGGSGFDHLTIVNGAGHYEWPLASLCAMLAPPTEQQIIERLNGLGLSEAAVEELAAANIVTVDAEHQITAVNWRDPERDCTPTYTNGGAEPATASAPGYADGPKAVFAGAYLCRPLPDGSKAGNLTLWNWPLDGDEVEVENWLAAKHNDFAIFHRCHLIAKELGGSGTDVGNLVTCFWRTNQMMKNEFEFPTRARVRAGEHIIYLSVPQYNGSDGELSGIRIVAIGNQGHFRDRCYTNEFHDPTSVPDGAC</sequence>
<dbReference type="OrthoDB" id="4515248at2"/>
<keyword evidence="2" id="KW-0812">Transmembrane</keyword>
<feature type="region of interest" description="Disordered" evidence="1">
    <location>
        <begin position="389"/>
        <end position="412"/>
    </location>
</feature>
<reference evidence="4" key="1">
    <citation type="submission" date="2016-10" db="EMBL/GenBank/DDBJ databases">
        <authorList>
            <person name="Varghese N."/>
            <person name="Submissions S."/>
        </authorList>
    </citation>
    <scope>NUCLEOTIDE SEQUENCE [LARGE SCALE GENOMIC DNA]</scope>
    <source>
        <strain evidence="4">CGMCC 4.3516</strain>
    </source>
</reference>
<evidence type="ECO:0000313" key="4">
    <source>
        <dbReference type="Proteomes" id="UP000198949"/>
    </source>
</evidence>
<evidence type="ECO:0008006" key="5">
    <source>
        <dbReference type="Google" id="ProtNLM"/>
    </source>
</evidence>
<name>A0A1G7D4J4_9ACTN</name>
<proteinExistence type="predicted"/>